<keyword evidence="3" id="KW-1185">Reference proteome</keyword>
<feature type="chain" id="PRO_5028855785" evidence="1">
    <location>
        <begin position="21"/>
        <end position="524"/>
    </location>
</feature>
<dbReference type="Proteomes" id="UP000481360">
    <property type="component" value="Unassembled WGS sequence"/>
</dbReference>
<dbReference type="InterPro" id="IPR012334">
    <property type="entry name" value="Pectin_lyas_fold"/>
</dbReference>
<evidence type="ECO:0000313" key="3">
    <source>
        <dbReference type="Proteomes" id="UP000481360"/>
    </source>
</evidence>
<organism evidence="2 3">
    <name type="scientific">Lentzea alba</name>
    <dbReference type="NCBI Taxonomy" id="2714351"/>
    <lineage>
        <taxon>Bacteria</taxon>
        <taxon>Bacillati</taxon>
        <taxon>Actinomycetota</taxon>
        <taxon>Actinomycetes</taxon>
        <taxon>Pseudonocardiales</taxon>
        <taxon>Pseudonocardiaceae</taxon>
        <taxon>Lentzea</taxon>
    </lineage>
</organism>
<sequence length="524" mass="56183">MAKVVATLALLSGLTPVAQAAPACWQEFCGKYPPAPQAGQWSSAHVSYDTAGRLKYASDSARNRVPDFSYVGYHHGEKPLPVMPDVVTISPVSGDNTAHLQKALDQVGARTPDANGHRGAVKLAAGRYEIRGTVRIRHNGVVLRGSGDTTTLFGRGDTPHQRTVVVLGSDSGKPWTTGAAVEVTTPFVQVGSLSLEVANATGFKVGQEVVVRHPSSQKWIDAVGGGGVVQDAKWTPGSMDLHWVRRIKAVDGRRLTFDAPIYNHLDRSLTISTVAPVTARNLVTESGVESLRVDVETKGGEDENHAWNAIGVFGADNSWVRSVKTRYFGYAGVVTERSVRITVKDAQATDPVAIRTGGRMYNFAANTNSHLVLFTGLHATKARHAFVSNGANSVAGVVWHRATVDGGDAEAHRRWSQGLLFDNIRELSGGNQAKLINRGDYGTSHGWGAAHSVIWDYNKEIVVQKPPTAQNYAVSGEGTRRSQPYFPGPWGSIEIKTGPLVPESLYEAQVVDRLAGTSASATRG</sequence>
<proteinExistence type="predicted"/>
<evidence type="ECO:0000256" key="1">
    <source>
        <dbReference type="SAM" id="SignalP"/>
    </source>
</evidence>
<keyword evidence="1" id="KW-0732">Signal</keyword>
<dbReference type="SUPFAM" id="SSF51126">
    <property type="entry name" value="Pectin lyase-like"/>
    <property type="match status" value="1"/>
</dbReference>
<protein>
    <submittedName>
        <fullName evidence="2">Peptidoglycan-binding protein</fullName>
    </submittedName>
</protein>
<reference evidence="2 3" key="1">
    <citation type="submission" date="2020-03" db="EMBL/GenBank/DDBJ databases">
        <title>Isolation and identification of active actinomycetes.</title>
        <authorList>
            <person name="Sun X."/>
        </authorList>
    </citation>
    <scope>NUCLEOTIDE SEQUENCE [LARGE SCALE GENOMIC DNA]</scope>
    <source>
        <strain evidence="2 3">NEAU-D13</strain>
    </source>
</reference>
<name>A0A7C9VTY3_9PSEU</name>
<evidence type="ECO:0000313" key="2">
    <source>
        <dbReference type="EMBL" id="NGY64454.1"/>
    </source>
</evidence>
<gene>
    <name evidence="2" type="ORF">G7043_36645</name>
</gene>
<dbReference type="Gene3D" id="2.160.20.10">
    <property type="entry name" value="Single-stranded right-handed beta-helix, Pectin lyase-like"/>
    <property type="match status" value="1"/>
</dbReference>
<feature type="signal peptide" evidence="1">
    <location>
        <begin position="1"/>
        <end position="20"/>
    </location>
</feature>
<accession>A0A7C9VTY3</accession>
<dbReference type="EMBL" id="JAAMPJ010000013">
    <property type="protein sequence ID" value="NGY64454.1"/>
    <property type="molecule type" value="Genomic_DNA"/>
</dbReference>
<comment type="caution">
    <text evidence="2">The sequence shown here is derived from an EMBL/GenBank/DDBJ whole genome shotgun (WGS) entry which is preliminary data.</text>
</comment>
<dbReference type="InterPro" id="IPR011050">
    <property type="entry name" value="Pectin_lyase_fold/virulence"/>
</dbReference>
<dbReference type="AlphaFoldDB" id="A0A7C9VTY3"/>